<dbReference type="Pfam" id="PF13646">
    <property type="entry name" value="HEAT_2"/>
    <property type="match status" value="1"/>
</dbReference>
<feature type="transmembrane region" description="Helical" evidence="1">
    <location>
        <begin position="6"/>
        <end position="29"/>
    </location>
</feature>
<dbReference type="AlphaFoldDB" id="A0A9C7GCY2"/>
<keyword evidence="1" id="KW-1133">Transmembrane helix</keyword>
<dbReference type="EMBL" id="CAKJTG010000024">
    <property type="protein sequence ID" value="CAG9609800.1"/>
    <property type="molecule type" value="Genomic_DNA"/>
</dbReference>
<evidence type="ECO:0000313" key="2">
    <source>
        <dbReference type="EMBL" id="CAG9609800.1"/>
    </source>
</evidence>
<organism evidence="2 3">
    <name type="scientific">Pseudoneobacillus rhizosphaerae</name>
    <dbReference type="NCBI Taxonomy" id="2880968"/>
    <lineage>
        <taxon>Bacteria</taxon>
        <taxon>Bacillati</taxon>
        <taxon>Bacillota</taxon>
        <taxon>Bacilli</taxon>
        <taxon>Bacillales</taxon>
        <taxon>Bacillaceae</taxon>
        <taxon>Pseudoneobacillus</taxon>
    </lineage>
</organism>
<dbReference type="InterPro" id="IPR016024">
    <property type="entry name" value="ARM-type_fold"/>
</dbReference>
<dbReference type="SUPFAM" id="SSF48371">
    <property type="entry name" value="ARM repeat"/>
    <property type="match status" value="1"/>
</dbReference>
<protein>
    <recommendedName>
        <fullName evidence="4">HEAT repeat domain-containing protein</fullName>
    </recommendedName>
</protein>
<accession>A0A9C7GCY2</accession>
<evidence type="ECO:0008006" key="4">
    <source>
        <dbReference type="Google" id="ProtNLM"/>
    </source>
</evidence>
<keyword evidence="3" id="KW-1185">Reference proteome</keyword>
<sequence>MWGKELLYLSIATVGIICILGIILLYLVLRKVIENRQKNKINQYKERLSEPLFSFILSPEMSRSLIPDNKLKIQAIEQLLDKYVEVLEGDFEKKNLYSLAELYLTDYYKAALKSRNWSKRMNTLYHIEDFKIRLLQSDVKQLINSKRTTREEKVLGLRVLAYFNYENLFEEIHLRYHYFSEYEYRSILLKASDRILDELVISFHKSQIMLQKATLDLLAHKNELKYVPFIESVCHSYSGEIRLRALKTLAAIGYVKDISHYLPLCKSSIWEERMMAAKLLGTIQDEEGLNCLISLLHDPFWWVRSQAAQSIKKYQNGNKILKNVYQTSKDPFAIDMAWEWINKGD</sequence>
<gene>
    <name evidence="2" type="ORF">NEOCIP111885_03543</name>
</gene>
<keyword evidence="1" id="KW-0472">Membrane</keyword>
<proteinExistence type="predicted"/>
<dbReference type="RefSeq" id="WP_230498037.1">
    <property type="nucleotide sequence ID" value="NZ_CAKJTG010000024.1"/>
</dbReference>
<comment type="caution">
    <text evidence="2">The sequence shown here is derived from an EMBL/GenBank/DDBJ whole genome shotgun (WGS) entry which is preliminary data.</text>
</comment>
<evidence type="ECO:0000313" key="3">
    <source>
        <dbReference type="Proteomes" id="UP000789845"/>
    </source>
</evidence>
<name>A0A9C7GCY2_9BACI</name>
<keyword evidence="1" id="KW-0812">Transmembrane</keyword>
<dbReference type="Proteomes" id="UP000789845">
    <property type="component" value="Unassembled WGS sequence"/>
</dbReference>
<dbReference type="Gene3D" id="1.25.10.10">
    <property type="entry name" value="Leucine-rich Repeat Variant"/>
    <property type="match status" value="1"/>
</dbReference>
<reference evidence="2" key="1">
    <citation type="submission" date="2021-10" db="EMBL/GenBank/DDBJ databases">
        <authorList>
            <person name="Criscuolo A."/>
        </authorList>
    </citation>
    <scope>NUCLEOTIDE SEQUENCE</scope>
    <source>
        <strain evidence="2">CIP111885</strain>
    </source>
</reference>
<evidence type="ECO:0000256" key="1">
    <source>
        <dbReference type="SAM" id="Phobius"/>
    </source>
</evidence>
<dbReference type="InterPro" id="IPR011989">
    <property type="entry name" value="ARM-like"/>
</dbReference>